<organism evidence="5 6">
    <name type="scientific">Petrolisthes manimaculis</name>
    <dbReference type="NCBI Taxonomy" id="1843537"/>
    <lineage>
        <taxon>Eukaryota</taxon>
        <taxon>Metazoa</taxon>
        <taxon>Ecdysozoa</taxon>
        <taxon>Arthropoda</taxon>
        <taxon>Crustacea</taxon>
        <taxon>Multicrustacea</taxon>
        <taxon>Malacostraca</taxon>
        <taxon>Eumalacostraca</taxon>
        <taxon>Eucarida</taxon>
        <taxon>Decapoda</taxon>
        <taxon>Pleocyemata</taxon>
        <taxon>Anomura</taxon>
        <taxon>Galatheoidea</taxon>
        <taxon>Porcellanidae</taxon>
        <taxon>Petrolisthes</taxon>
    </lineage>
</organism>
<evidence type="ECO:0000256" key="3">
    <source>
        <dbReference type="SAM" id="MobiDB-lite"/>
    </source>
</evidence>
<feature type="signal peptide" evidence="4">
    <location>
        <begin position="1"/>
        <end position="16"/>
    </location>
</feature>
<reference evidence="5" key="1">
    <citation type="submission" date="2023-11" db="EMBL/GenBank/DDBJ databases">
        <title>Genome assemblies of two species of porcelain crab, Petrolisthes cinctipes and Petrolisthes manimaculis (Anomura: Porcellanidae).</title>
        <authorList>
            <person name="Angst P."/>
        </authorList>
    </citation>
    <scope>NUCLEOTIDE SEQUENCE</scope>
    <source>
        <strain evidence="5">PB745_02</strain>
        <tissue evidence="5">Gill</tissue>
    </source>
</reference>
<keyword evidence="6" id="KW-1185">Reference proteome</keyword>
<dbReference type="InterPro" id="IPR000618">
    <property type="entry name" value="Insect_cuticle"/>
</dbReference>
<evidence type="ECO:0000256" key="2">
    <source>
        <dbReference type="PROSITE-ProRule" id="PRU00497"/>
    </source>
</evidence>
<name>A0AAE1QJC8_9EUCA</name>
<dbReference type="PANTHER" id="PTHR10380">
    <property type="entry name" value="CUTICLE PROTEIN"/>
    <property type="match status" value="1"/>
</dbReference>
<dbReference type="PROSITE" id="PS00233">
    <property type="entry name" value="CHIT_BIND_RR_1"/>
    <property type="match status" value="1"/>
</dbReference>
<dbReference type="PROSITE" id="PS51155">
    <property type="entry name" value="CHIT_BIND_RR_2"/>
    <property type="match status" value="1"/>
</dbReference>
<proteinExistence type="predicted"/>
<dbReference type="EMBL" id="JAWZYT010000216">
    <property type="protein sequence ID" value="KAK4326482.1"/>
    <property type="molecule type" value="Genomic_DNA"/>
</dbReference>
<comment type="caution">
    <text evidence="5">The sequence shown here is derived from an EMBL/GenBank/DDBJ whole genome shotgun (WGS) entry which is preliminary data.</text>
</comment>
<dbReference type="Proteomes" id="UP001292094">
    <property type="component" value="Unassembled WGS sequence"/>
</dbReference>
<feature type="region of interest" description="Disordered" evidence="3">
    <location>
        <begin position="145"/>
        <end position="177"/>
    </location>
</feature>
<keyword evidence="4" id="KW-0732">Signal</keyword>
<dbReference type="AlphaFoldDB" id="A0AAE1QJC8"/>
<evidence type="ECO:0000256" key="4">
    <source>
        <dbReference type="SAM" id="SignalP"/>
    </source>
</evidence>
<evidence type="ECO:0000313" key="6">
    <source>
        <dbReference type="Proteomes" id="UP001292094"/>
    </source>
</evidence>
<sequence>MKWILVIALVIVVAEAGQQYTFNPPTHPPQTYIPPNGNGNGHGHEVVAIVKDERTHEEDGTFSVDVEAANGIKYSEAGSPGVDGAIVSAGQYSYTAPDGSHIEVKFVADENGFQPASDVLPVAPAFPHEIPQFVLDQIAKAQEEDAAAAAAEKSGEPNQLYTAPAVPHQDPAVPHHG</sequence>
<dbReference type="InterPro" id="IPR050468">
    <property type="entry name" value="Cuticle_Struct_Prot"/>
</dbReference>
<keyword evidence="1 2" id="KW-0193">Cuticle</keyword>
<dbReference type="PANTHER" id="PTHR10380:SF173">
    <property type="entry name" value="CUTICULAR PROTEIN 47EF, ISOFORM C-RELATED"/>
    <property type="match status" value="1"/>
</dbReference>
<evidence type="ECO:0000313" key="5">
    <source>
        <dbReference type="EMBL" id="KAK4326482.1"/>
    </source>
</evidence>
<dbReference type="GO" id="GO:0062129">
    <property type="term" value="C:chitin-based extracellular matrix"/>
    <property type="evidence" value="ECO:0007669"/>
    <property type="project" value="TreeGrafter"/>
</dbReference>
<protein>
    <submittedName>
        <fullName evidence="5">Uncharacterized protein</fullName>
    </submittedName>
</protein>
<accession>A0AAE1QJC8</accession>
<dbReference type="InterPro" id="IPR031311">
    <property type="entry name" value="CHIT_BIND_RR_consensus"/>
</dbReference>
<dbReference type="GO" id="GO:0008010">
    <property type="term" value="F:structural constituent of chitin-based larval cuticle"/>
    <property type="evidence" value="ECO:0007669"/>
    <property type="project" value="TreeGrafter"/>
</dbReference>
<evidence type="ECO:0000256" key="1">
    <source>
        <dbReference type="ARBA" id="ARBA00022460"/>
    </source>
</evidence>
<dbReference type="Pfam" id="PF00379">
    <property type="entry name" value="Chitin_bind_4"/>
    <property type="match status" value="1"/>
</dbReference>
<feature type="chain" id="PRO_5041923430" evidence="4">
    <location>
        <begin position="17"/>
        <end position="177"/>
    </location>
</feature>
<gene>
    <name evidence="5" type="ORF">Pmani_003008</name>
</gene>